<evidence type="ECO:0000259" key="12">
    <source>
        <dbReference type="Pfam" id="PF02223"/>
    </source>
</evidence>
<comment type="catalytic activity">
    <reaction evidence="9 11">
        <text>dTMP + ATP = dTDP + ADP</text>
        <dbReference type="Rhea" id="RHEA:13517"/>
        <dbReference type="ChEBI" id="CHEBI:30616"/>
        <dbReference type="ChEBI" id="CHEBI:58369"/>
        <dbReference type="ChEBI" id="CHEBI:63528"/>
        <dbReference type="ChEBI" id="CHEBI:456216"/>
        <dbReference type="EC" id="2.7.4.9"/>
    </reaction>
</comment>
<dbReference type="GO" id="GO:0006235">
    <property type="term" value="P:dTTP biosynthetic process"/>
    <property type="evidence" value="ECO:0007669"/>
    <property type="project" value="UniProtKB-UniRule"/>
</dbReference>
<dbReference type="EMBL" id="JACRTA010000003">
    <property type="protein sequence ID" value="MBC8568715.1"/>
    <property type="molecule type" value="Genomic_DNA"/>
</dbReference>
<dbReference type="CDD" id="cd01672">
    <property type="entry name" value="TMPK"/>
    <property type="match status" value="1"/>
</dbReference>
<dbReference type="AlphaFoldDB" id="A0A926E6F2"/>
<keyword evidence="7 11" id="KW-0418">Kinase</keyword>
<dbReference type="GO" id="GO:0004798">
    <property type="term" value="F:dTMP kinase activity"/>
    <property type="evidence" value="ECO:0007669"/>
    <property type="project" value="UniProtKB-UniRule"/>
</dbReference>
<evidence type="ECO:0000313" key="14">
    <source>
        <dbReference type="Proteomes" id="UP000610862"/>
    </source>
</evidence>
<dbReference type="NCBIfam" id="TIGR00041">
    <property type="entry name" value="DTMP_kinase"/>
    <property type="match status" value="1"/>
</dbReference>
<accession>A0A926E6F2</accession>
<gene>
    <name evidence="11" type="primary">tmk</name>
    <name evidence="13" type="ORF">H8692_08095</name>
</gene>
<keyword evidence="5 11" id="KW-0545">Nucleotide biosynthesis</keyword>
<dbReference type="Pfam" id="PF02223">
    <property type="entry name" value="Thymidylate_kin"/>
    <property type="match status" value="1"/>
</dbReference>
<evidence type="ECO:0000256" key="5">
    <source>
        <dbReference type="ARBA" id="ARBA00022727"/>
    </source>
</evidence>
<dbReference type="InterPro" id="IPR018095">
    <property type="entry name" value="Thymidylate_kin_CS"/>
</dbReference>
<dbReference type="GO" id="GO:0005829">
    <property type="term" value="C:cytosol"/>
    <property type="evidence" value="ECO:0007669"/>
    <property type="project" value="TreeGrafter"/>
</dbReference>
<dbReference type="PROSITE" id="PS01331">
    <property type="entry name" value="THYMIDYLATE_KINASE"/>
    <property type="match status" value="1"/>
</dbReference>
<evidence type="ECO:0000313" key="13">
    <source>
        <dbReference type="EMBL" id="MBC8568715.1"/>
    </source>
</evidence>
<name>A0A926E6F2_9FIRM</name>
<protein>
    <recommendedName>
        <fullName evidence="3 11">Thymidylate kinase</fullName>
        <ecNumber evidence="2 11">2.7.4.9</ecNumber>
    </recommendedName>
    <alternativeName>
        <fullName evidence="11">dTMP kinase</fullName>
    </alternativeName>
</protein>
<evidence type="ECO:0000256" key="3">
    <source>
        <dbReference type="ARBA" id="ARBA00017144"/>
    </source>
</evidence>
<proteinExistence type="inferred from homology"/>
<evidence type="ECO:0000256" key="6">
    <source>
        <dbReference type="ARBA" id="ARBA00022741"/>
    </source>
</evidence>
<reference evidence="13" key="1">
    <citation type="submission" date="2020-08" db="EMBL/GenBank/DDBJ databases">
        <title>Genome public.</title>
        <authorList>
            <person name="Liu C."/>
            <person name="Sun Q."/>
        </authorList>
    </citation>
    <scope>NUCLEOTIDE SEQUENCE</scope>
    <source>
        <strain evidence="13">NSJ-24</strain>
    </source>
</reference>
<comment type="function">
    <text evidence="10 11">Phosphorylation of dTMP to form dTDP in both de novo and salvage pathways of dTTP synthesis.</text>
</comment>
<dbReference type="PANTHER" id="PTHR10344:SF4">
    <property type="entry name" value="UMP-CMP KINASE 2, MITOCHONDRIAL"/>
    <property type="match status" value="1"/>
</dbReference>
<evidence type="ECO:0000256" key="8">
    <source>
        <dbReference type="ARBA" id="ARBA00022840"/>
    </source>
</evidence>
<dbReference type="FunFam" id="3.40.50.300:FF:000225">
    <property type="entry name" value="Thymidylate kinase"/>
    <property type="match status" value="1"/>
</dbReference>
<dbReference type="RefSeq" id="WP_177268579.1">
    <property type="nucleotide sequence ID" value="NZ_JACRTA010000003.1"/>
</dbReference>
<dbReference type="SUPFAM" id="SSF52540">
    <property type="entry name" value="P-loop containing nucleoside triphosphate hydrolases"/>
    <property type="match status" value="1"/>
</dbReference>
<dbReference type="HAMAP" id="MF_00165">
    <property type="entry name" value="Thymidylate_kinase"/>
    <property type="match status" value="1"/>
</dbReference>
<evidence type="ECO:0000256" key="11">
    <source>
        <dbReference type="HAMAP-Rule" id="MF_00165"/>
    </source>
</evidence>
<evidence type="ECO:0000256" key="1">
    <source>
        <dbReference type="ARBA" id="ARBA00009776"/>
    </source>
</evidence>
<keyword evidence="6 11" id="KW-0547">Nucleotide-binding</keyword>
<keyword evidence="14" id="KW-1185">Reference proteome</keyword>
<dbReference type="EC" id="2.7.4.9" evidence="2 11"/>
<dbReference type="InterPro" id="IPR018094">
    <property type="entry name" value="Thymidylate_kinase"/>
</dbReference>
<comment type="caution">
    <text evidence="13">The sequence shown here is derived from an EMBL/GenBank/DDBJ whole genome shotgun (WGS) entry which is preliminary data.</text>
</comment>
<feature type="domain" description="Thymidylate kinase-like" evidence="12">
    <location>
        <begin position="9"/>
        <end position="196"/>
    </location>
</feature>
<organism evidence="13 14">
    <name type="scientific">Lentihominibacter hominis</name>
    <dbReference type="NCBI Taxonomy" id="2763645"/>
    <lineage>
        <taxon>Bacteria</taxon>
        <taxon>Bacillati</taxon>
        <taxon>Bacillota</taxon>
        <taxon>Clostridia</taxon>
        <taxon>Peptostreptococcales</taxon>
        <taxon>Anaerovoracaceae</taxon>
        <taxon>Lentihominibacter</taxon>
    </lineage>
</organism>
<dbReference type="InterPro" id="IPR027417">
    <property type="entry name" value="P-loop_NTPase"/>
</dbReference>
<evidence type="ECO:0000256" key="2">
    <source>
        <dbReference type="ARBA" id="ARBA00012980"/>
    </source>
</evidence>
<dbReference type="GO" id="GO:0006233">
    <property type="term" value="P:dTDP biosynthetic process"/>
    <property type="evidence" value="ECO:0007669"/>
    <property type="project" value="InterPro"/>
</dbReference>
<evidence type="ECO:0000256" key="9">
    <source>
        <dbReference type="ARBA" id="ARBA00048743"/>
    </source>
</evidence>
<dbReference type="GO" id="GO:0005524">
    <property type="term" value="F:ATP binding"/>
    <property type="evidence" value="ECO:0007669"/>
    <property type="project" value="UniProtKB-UniRule"/>
</dbReference>
<dbReference type="Gene3D" id="3.40.50.300">
    <property type="entry name" value="P-loop containing nucleotide triphosphate hydrolases"/>
    <property type="match status" value="1"/>
</dbReference>
<dbReference type="GO" id="GO:0006227">
    <property type="term" value="P:dUDP biosynthetic process"/>
    <property type="evidence" value="ECO:0007669"/>
    <property type="project" value="TreeGrafter"/>
</dbReference>
<sequence>MKKGYFISFEGVDGSGKSTQIKKLETFFFNKGYQVVLTREPGGTKIGEKIRDIILDTSNEKMTYMTEALLYAASRAQHVEQIIGPAIEAGKIVICDRFVDSSVAYQGYGRKLGKCINVINGYAVNGYMPDMTFLMRVKPDVGSGRIKDRERDRIEMENEDFYKRVYEGYEILEKDFPGRIIGIDASQTIEDIEKTITSHIEYLLRNDR</sequence>
<keyword evidence="8 11" id="KW-0067">ATP-binding</keyword>
<evidence type="ECO:0000256" key="10">
    <source>
        <dbReference type="ARBA" id="ARBA00057735"/>
    </source>
</evidence>
<evidence type="ECO:0000256" key="7">
    <source>
        <dbReference type="ARBA" id="ARBA00022777"/>
    </source>
</evidence>
<dbReference type="Proteomes" id="UP000610862">
    <property type="component" value="Unassembled WGS sequence"/>
</dbReference>
<comment type="similarity">
    <text evidence="1 11">Belongs to the thymidylate kinase family.</text>
</comment>
<dbReference type="InterPro" id="IPR039430">
    <property type="entry name" value="Thymidylate_kin-like_dom"/>
</dbReference>
<feature type="binding site" evidence="11">
    <location>
        <begin position="11"/>
        <end position="18"/>
    </location>
    <ligand>
        <name>ATP</name>
        <dbReference type="ChEBI" id="CHEBI:30616"/>
    </ligand>
</feature>
<dbReference type="PANTHER" id="PTHR10344">
    <property type="entry name" value="THYMIDYLATE KINASE"/>
    <property type="match status" value="1"/>
</dbReference>
<evidence type="ECO:0000256" key="4">
    <source>
        <dbReference type="ARBA" id="ARBA00022679"/>
    </source>
</evidence>
<keyword evidence="4 11" id="KW-0808">Transferase</keyword>